<dbReference type="InterPro" id="IPR003008">
    <property type="entry name" value="Tubulin_FtsZ_GTPase"/>
</dbReference>
<evidence type="ECO:0000313" key="5">
    <source>
        <dbReference type="Proteomes" id="UP000617402"/>
    </source>
</evidence>
<evidence type="ECO:0000256" key="1">
    <source>
        <dbReference type="ARBA" id="ARBA00022741"/>
    </source>
</evidence>
<dbReference type="SUPFAM" id="SSF52490">
    <property type="entry name" value="Tubulin nucleotide-binding domain-like"/>
    <property type="match status" value="1"/>
</dbReference>
<reference evidence="4 5" key="1">
    <citation type="submission" date="2020-07" db="EMBL/GenBank/DDBJ databases">
        <title>Draft whole-genome sequence of Heliobacterium chlorum DSM 3682, type strain.</title>
        <authorList>
            <person name="Kyndt J.A."/>
            <person name="Meyer T.E."/>
            <person name="Imhoff J.F."/>
        </authorList>
    </citation>
    <scope>NUCLEOTIDE SEQUENCE [LARGE SCALE GENOMIC DNA]</scope>
    <source>
        <strain evidence="4 5">DSM 3682</strain>
    </source>
</reference>
<dbReference type="InterPro" id="IPR054719">
    <property type="entry name" value="TubZ-like_C"/>
</dbReference>
<dbReference type="Pfam" id="PF22453">
    <property type="entry name" value="TubZ-like_C"/>
    <property type="match status" value="1"/>
</dbReference>
<organism evidence="4 5">
    <name type="scientific">Heliobacterium chlorum</name>
    <dbReference type="NCBI Taxonomy" id="2698"/>
    <lineage>
        <taxon>Bacteria</taxon>
        <taxon>Bacillati</taxon>
        <taxon>Bacillota</taxon>
        <taxon>Clostridia</taxon>
        <taxon>Eubacteriales</taxon>
        <taxon>Heliobacteriaceae</taxon>
        <taxon>Heliobacterium</taxon>
    </lineage>
</organism>
<evidence type="ECO:0000256" key="2">
    <source>
        <dbReference type="ARBA" id="ARBA00023134"/>
    </source>
</evidence>
<keyword evidence="2" id="KW-0342">GTP-binding</keyword>
<comment type="caution">
    <text evidence="4">The sequence shown here is derived from an EMBL/GenBank/DDBJ whole genome shotgun (WGS) entry which is preliminary data.</text>
</comment>
<feature type="domain" description="Tubulin/FtsZ GTPase" evidence="3">
    <location>
        <begin position="15"/>
        <end position="230"/>
    </location>
</feature>
<accession>A0ABR7T0R8</accession>
<proteinExistence type="predicted"/>
<dbReference type="SMART" id="SM00864">
    <property type="entry name" value="Tubulin"/>
    <property type="match status" value="1"/>
</dbReference>
<gene>
    <name evidence="4" type="ORF">H1S01_04120</name>
</gene>
<evidence type="ECO:0000259" key="3">
    <source>
        <dbReference type="SMART" id="SM00864"/>
    </source>
</evidence>
<dbReference type="PANTHER" id="PTHR30314:SF10">
    <property type="entry name" value="TUBULIN-LIKE PROTEIN CETZ"/>
    <property type="match status" value="1"/>
</dbReference>
<dbReference type="Proteomes" id="UP000617402">
    <property type="component" value="Unassembled WGS sequence"/>
</dbReference>
<dbReference type="Gene3D" id="3.40.50.1440">
    <property type="entry name" value="Tubulin/FtsZ, GTPase domain"/>
    <property type="match status" value="1"/>
</dbReference>
<evidence type="ECO:0000313" key="4">
    <source>
        <dbReference type="EMBL" id="MBC9783697.1"/>
    </source>
</evidence>
<dbReference type="EMBL" id="JACVHF010000002">
    <property type="protein sequence ID" value="MBC9783697.1"/>
    <property type="molecule type" value="Genomic_DNA"/>
</dbReference>
<dbReference type="RefSeq" id="WP_188038834.1">
    <property type="nucleotide sequence ID" value="NZ_JACVHF010000002.1"/>
</dbReference>
<dbReference type="PANTHER" id="PTHR30314">
    <property type="entry name" value="CELL DIVISION PROTEIN FTSZ-RELATED"/>
    <property type="match status" value="1"/>
</dbReference>
<keyword evidence="1" id="KW-0547">Nucleotide-binding</keyword>
<sequence>MNMENFHNSTEVALKFGFVGIGQGGGKIVDAFAGIKTSEGTPLYETMAVNTFPGDLAALKNVPQDRRVQLRGWEKGSGGNPDEGYRALVHDENRERVLIRLEEVALKSDALFIVASYGGGTGTGGHGELINWANQLGKPVGAIVTLPRKGYLEELENALSALTHLVNNQLGTGVKPLKSLIILDNEKLYRDFLVEKEQQMVPEDVDWLSHSNRKLSSILHDLNVLATGSSDIAIDGQNLFNVLFSGGCLALGLRQSKEDNSENNLLNEVLQTIEGNNPLSDGFDFRKTVAGLYLAVTNNGSRMINNMETLSDELKTRYPGLGRCHYRGYVDWSKSDQMLLYTLMCVRSLPDRARHLVKEFVVGKKEEETFLASINDFAIEADVDGFCLRLDDMEMEMIEEVDFGAAAVETAIAQERELPSKTEVSRWRM</sequence>
<dbReference type="InterPro" id="IPR036525">
    <property type="entry name" value="Tubulin/FtsZ_GTPase_sf"/>
</dbReference>
<dbReference type="Pfam" id="PF00091">
    <property type="entry name" value="Tubulin"/>
    <property type="match status" value="1"/>
</dbReference>
<keyword evidence="5" id="KW-1185">Reference proteome</keyword>
<name>A0ABR7T0R8_HELCL</name>
<dbReference type="InterPro" id="IPR045061">
    <property type="entry name" value="FtsZ/CetZ"/>
</dbReference>
<protein>
    <recommendedName>
        <fullName evidence="3">Tubulin/FtsZ GTPase domain-containing protein</fullName>
    </recommendedName>
</protein>